<keyword evidence="3" id="KW-1185">Reference proteome</keyword>
<dbReference type="EMBL" id="JBHRYQ010000001">
    <property type="protein sequence ID" value="MFC3812710.1"/>
    <property type="molecule type" value="Genomic_DNA"/>
</dbReference>
<feature type="domain" description="Secretion system C-terminal sorting" evidence="1">
    <location>
        <begin position="557"/>
        <end position="628"/>
    </location>
</feature>
<dbReference type="InterPro" id="IPR026444">
    <property type="entry name" value="Secre_tail"/>
</dbReference>
<dbReference type="Pfam" id="PF18962">
    <property type="entry name" value="Por_Secre_tail"/>
    <property type="match status" value="1"/>
</dbReference>
<evidence type="ECO:0000259" key="1">
    <source>
        <dbReference type="Pfam" id="PF18962"/>
    </source>
</evidence>
<reference evidence="3" key="1">
    <citation type="journal article" date="2019" name="Int. J. Syst. Evol. Microbiol.">
        <title>The Global Catalogue of Microorganisms (GCM) 10K type strain sequencing project: providing services to taxonomists for standard genome sequencing and annotation.</title>
        <authorList>
            <consortium name="The Broad Institute Genomics Platform"/>
            <consortium name="The Broad Institute Genome Sequencing Center for Infectious Disease"/>
            <person name="Wu L."/>
            <person name="Ma J."/>
        </authorList>
    </citation>
    <scope>NUCLEOTIDE SEQUENCE [LARGE SCALE GENOMIC DNA]</scope>
    <source>
        <strain evidence="3">CECT 7956</strain>
    </source>
</reference>
<dbReference type="NCBIfam" id="TIGR04183">
    <property type="entry name" value="Por_Secre_tail"/>
    <property type="match status" value="1"/>
</dbReference>
<sequence>MFTRVFGILFFIFSGTVVFGQDFILDWQKAYGGERNEIAYDAVECTDGGFIVVGSTTSKNSFDVKDSQGFDGAGGSDFWVIKVSAKGNLEWTKTFGGSKEDIATSIVKTINNEYVILGSTLSTDGDASSNGINGGLLMVRLKLDGSVVSKRMFNGGNSSSSNSYQATNSFSKPTLKVLPSGQMVVGATRSINASPFSRADFYFAMLTPYGDTMWEKTYGGGLEDYLNDIIPTSDNGFLMVGTTLSLERDIPGAGQGFYDGLAIKIDASGRQSWAKGFGGLSLDVFHSVTEIGSTRTYAIAGESSSTSGVLGSSLGEKDGLIVKIDNQGSLLSATRNGGTGNDGFYKVLESSDDKLYFIGTSESTIGTVKPKGTLTDVWVRVVKASTGQVLYDRLQGGADIDLARGGTFSKDGVLFLAGSSRSTDGDLNLNRGQSDFWSLTLDTPPPVVFGRFESFLNEFEEIELLWTTTYERGSQYIYVEKSDDNKTFVRLDEVFAAINSSITKTYKFKDKNPVVGTNYYRLKYSDQAGKTYDGPNSSFRFVPLANEPLPNPEIVAYPNPATDYLILESSVKDFKVQLVDVQGSDFGVTVMELDRDTFKITFNQGLKPGVYVLKVSSPIYKQSRKIVIR</sequence>
<evidence type="ECO:0000313" key="3">
    <source>
        <dbReference type="Proteomes" id="UP001595616"/>
    </source>
</evidence>
<organism evidence="2 3">
    <name type="scientific">Lacihabitans lacunae</name>
    <dbReference type="NCBI Taxonomy" id="1028214"/>
    <lineage>
        <taxon>Bacteria</taxon>
        <taxon>Pseudomonadati</taxon>
        <taxon>Bacteroidota</taxon>
        <taxon>Cytophagia</taxon>
        <taxon>Cytophagales</taxon>
        <taxon>Leadbetterellaceae</taxon>
        <taxon>Lacihabitans</taxon>
    </lineage>
</organism>
<dbReference type="PANTHER" id="PTHR42754:SF1">
    <property type="entry name" value="LIPOPROTEIN"/>
    <property type="match status" value="1"/>
</dbReference>
<gene>
    <name evidence="2" type="ORF">ACFOOI_18755</name>
</gene>
<dbReference type="RefSeq" id="WP_379839603.1">
    <property type="nucleotide sequence ID" value="NZ_JBHRYQ010000001.1"/>
</dbReference>
<dbReference type="Proteomes" id="UP001595616">
    <property type="component" value="Unassembled WGS sequence"/>
</dbReference>
<dbReference type="PANTHER" id="PTHR42754">
    <property type="entry name" value="ENDOGLUCANASE"/>
    <property type="match status" value="1"/>
</dbReference>
<evidence type="ECO:0000313" key="2">
    <source>
        <dbReference type="EMBL" id="MFC3812710.1"/>
    </source>
</evidence>
<protein>
    <submittedName>
        <fullName evidence="2">T9SS type A sorting domain-containing protein</fullName>
    </submittedName>
</protein>
<proteinExistence type="predicted"/>
<name>A0ABV7Z2J4_9BACT</name>
<comment type="caution">
    <text evidence="2">The sequence shown here is derived from an EMBL/GenBank/DDBJ whole genome shotgun (WGS) entry which is preliminary data.</text>
</comment>
<accession>A0ABV7Z2J4</accession>